<organism evidence="2 3">
    <name type="scientific">Hornefia porci</name>
    <dbReference type="NCBI Taxonomy" id="2652292"/>
    <lineage>
        <taxon>Bacteria</taxon>
        <taxon>Bacillati</taxon>
        <taxon>Bacillota</taxon>
        <taxon>Clostridia</taxon>
        <taxon>Peptostreptococcales</taxon>
        <taxon>Anaerovoracaceae</taxon>
        <taxon>Hornefia</taxon>
    </lineage>
</organism>
<dbReference type="PANTHER" id="PTHR42783:SF3">
    <property type="entry name" value="GLUTAMATE SYNTHASE [NADPH] SMALL CHAIN-RELATED"/>
    <property type="match status" value="1"/>
</dbReference>
<accession>A0A1Q9JHZ6</accession>
<sequence length="612" mass="66667">MERLVIETPEEGQQVLEQIGRRFKKRISASPLGLCPVDMLLNYLRICHAQSCGKCSPCRIGLWHLTEMLETIRNGTGDMETIDLIEKTADIIRVSADCAIGYEAANMVLEGMQGFRKDMEEHIKRGRCLYGIEQAIPCTAVCPAHVDVPGYISLVKAGRYKDAVRLIRKDNPFPAVCGYVCEHPCEKRCRRQMVDDSVNICGIKRYAVDHAGDIPVPQCAPATGKTVAVIGGGPGGLTAAYFLTVMGHEVTVYEQRHHLGGMLRYGIPDYRLPNDILDRDIQYILDTGVNVILNTNIGEDMSIDELKAKYDAVYMSIGAHDDKKLKLAGEDAPNVYSAVELLRAIGEDEAPNLKGKKVVVVGGGNVAMDATRSTLRLGASSVTCVYRRRIADMTALPEEIAEAQAEGVKIRTLLAPDHIELDKKTKRAKALWVQPQLISLIGQDGRTSVRKAEEKAFPIECDYIIVAIGQSIHSQPFEGSGLKLKHGVIAAESSSFVPGSGNVFAGGDAVSGPATVIRAVAAGKVAANNIDYFLGYNHVIKSGVEVPDPQMTNNPPCGRVNLTSQMIDNIEGNFDLVSIGMTPQGVKQECGRCLRCDHFGFGSFRGGRKIQW</sequence>
<keyword evidence="3" id="KW-1185">Reference proteome</keyword>
<evidence type="ECO:0000259" key="1">
    <source>
        <dbReference type="SMART" id="SM00928"/>
    </source>
</evidence>
<evidence type="ECO:0000313" key="3">
    <source>
        <dbReference type="Proteomes" id="UP000187404"/>
    </source>
</evidence>
<dbReference type="InterPro" id="IPR009051">
    <property type="entry name" value="Helical_ferredxn"/>
</dbReference>
<dbReference type="EMBL" id="MJIE01000001">
    <property type="protein sequence ID" value="OLR55830.1"/>
    <property type="molecule type" value="Genomic_DNA"/>
</dbReference>
<dbReference type="InterPro" id="IPR023753">
    <property type="entry name" value="FAD/NAD-binding_dom"/>
</dbReference>
<dbReference type="Proteomes" id="UP000187404">
    <property type="component" value="Unassembled WGS sequence"/>
</dbReference>
<protein>
    <submittedName>
        <fullName evidence="2">Glutamate synthase</fullName>
    </submittedName>
</protein>
<gene>
    <name evidence="2" type="ORF">BHK98_07020</name>
</gene>
<dbReference type="Pfam" id="PF07992">
    <property type="entry name" value="Pyr_redox_2"/>
    <property type="match status" value="1"/>
</dbReference>
<dbReference type="GeneID" id="303114354"/>
<dbReference type="STRING" id="1261640.BHK98_07020"/>
<dbReference type="GO" id="GO:0016491">
    <property type="term" value="F:oxidoreductase activity"/>
    <property type="evidence" value="ECO:0007669"/>
    <property type="project" value="InterPro"/>
</dbReference>
<dbReference type="SMART" id="SM00928">
    <property type="entry name" value="NADH_4Fe-4S"/>
    <property type="match status" value="1"/>
</dbReference>
<dbReference type="SUPFAM" id="SSF46548">
    <property type="entry name" value="alpha-helical ferredoxin"/>
    <property type="match status" value="1"/>
</dbReference>
<dbReference type="InterPro" id="IPR028261">
    <property type="entry name" value="DPD_II"/>
</dbReference>
<dbReference type="SUPFAM" id="SSF51971">
    <property type="entry name" value="Nucleotide-binding domain"/>
    <property type="match status" value="1"/>
</dbReference>
<dbReference type="PRINTS" id="PR00419">
    <property type="entry name" value="ADXRDTASE"/>
</dbReference>
<dbReference type="Gene3D" id="3.50.50.60">
    <property type="entry name" value="FAD/NAD(P)-binding domain"/>
    <property type="match status" value="2"/>
</dbReference>
<name>A0A1Q9JHZ6_9FIRM</name>
<dbReference type="NCBIfam" id="NF009410">
    <property type="entry name" value="PRK12771.1"/>
    <property type="match status" value="1"/>
</dbReference>
<dbReference type="PANTHER" id="PTHR42783">
    <property type="entry name" value="GLUTAMATE SYNTHASE [NADPH] SMALL CHAIN"/>
    <property type="match status" value="1"/>
</dbReference>
<dbReference type="Gene3D" id="1.10.1060.10">
    <property type="entry name" value="Alpha-helical ferredoxin"/>
    <property type="match status" value="1"/>
</dbReference>
<dbReference type="InterPro" id="IPR019575">
    <property type="entry name" value="Nuop51_4Fe4S-bd"/>
</dbReference>
<dbReference type="Pfam" id="PF10589">
    <property type="entry name" value="NADH_4Fe-4S"/>
    <property type="match status" value="1"/>
</dbReference>
<dbReference type="InterPro" id="IPR037207">
    <property type="entry name" value="Nuop51_4Fe4S-bd_sf"/>
</dbReference>
<dbReference type="GO" id="GO:0051539">
    <property type="term" value="F:4 iron, 4 sulfur cluster binding"/>
    <property type="evidence" value="ECO:0007669"/>
    <property type="project" value="InterPro"/>
</dbReference>
<dbReference type="Pfam" id="PF14691">
    <property type="entry name" value="Fer4_20"/>
    <property type="match status" value="1"/>
</dbReference>
<proteinExistence type="predicted"/>
<evidence type="ECO:0000313" key="2">
    <source>
        <dbReference type="EMBL" id="OLR55830.1"/>
    </source>
</evidence>
<feature type="domain" description="NADH-ubiquinone oxidoreductase 51kDa subunit iron-sulphur binding" evidence="1">
    <location>
        <begin position="37"/>
        <end position="82"/>
    </location>
</feature>
<dbReference type="AlphaFoldDB" id="A0A1Q9JHZ6"/>
<reference evidence="2 3" key="1">
    <citation type="journal article" date="2016" name="Appl. Environ. Microbiol.">
        <title>Function and Phylogeny of Bacterial Butyryl Coenzyme A:Acetate Transferases and Their Diversity in the Proximal Colon of Swine.</title>
        <authorList>
            <person name="Trachsel J."/>
            <person name="Bayles D.O."/>
            <person name="Looft T."/>
            <person name="Levine U.Y."/>
            <person name="Allen H.K."/>
        </authorList>
    </citation>
    <scope>NUCLEOTIDE SEQUENCE [LARGE SCALE GENOMIC DNA]</scope>
    <source>
        <strain evidence="2 3">68-3-10</strain>
    </source>
</reference>
<dbReference type="InterPro" id="IPR036188">
    <property type="entry name" value="FAD/NAD-bd_sf"/>
</dbReference>
<dbReference type="RefSeq" id="WP_075712844.1">
    <property type="nucleotide sequence ID" value="NZ_MJIE01000001.1"/>
</dbReference>
<comment type="caution">
    <text evidence="2">The sequence shown here is derived from an EMBL/GenBank/DDBJ whole genome shotgun (WGS) entry which is preliminary data.</text>
</comment>
<dbReference type="SUPFAM" id="SSF140490">
    <property type="entry name" value="Nqo1C-terminal domain-like"/>
    <property type="match status" value="1"/>
</dbReference>
<dbReference type="OrthoDB" id="9803192at2"/>